<gene>
    <name evidence="2" type="ORF">E2C01_096545</name>
</gene>
<dbReference type="Proteomes" id="UP000324222">
    <property type="component" value="Unassembled WGS sequence"/>
</dbReference>
<reference evidence="2 3" key="1">
    <citation type="submission" date="2019-05" db="EMBL/GenBank/DDBJ databases">
        <title>Another draft genome of Portunus trituberculatus and its Hox gene families provides insights of decapod evolution.</title>
        <authorList>
            <person name="Jeong J.-H."/>
            <person name="Song I."/>
            <person name="Kim S."/>
            <person name="Choi T."/>
            <person name="Kim D."/>
            <person name="Ryu S."/>
            <person name="Kim W."/>
        </authorList>
    </citation>
    <scope>NUCLEOTIDE SEQUENCE [LARGE SCALE GENOMIC DNA]</scope>
    <source>
        <tissue evidence="2">Muscle</tissue>
    </source>
</reference>
<dbReference type="EMBL" id="VSRR010125508">
    <property type="protein sequence ID" value="MPD01033.1"/>
    <property type="molecule type" value="Genomic_DNA"/>
</dbReference>
<comment type="caution">
    <text evidence="2">The sequence shown here is derived from an EMBL/GenBank/DDBJ whole genome shotgun (WGS) entry which is preliminary data.</text>
</comment>
<feature type="region of interest" description="Disordered" evidence="1">
    <location>
        <begin position="1"/>
        <end position="29"/>
    </location>
</feature>
<name>A0A5B7JY76_PORTR</name>
<organism evidence="2 3">
    <name type="scientific">Portunus trituberculatus</name>
    <name type="common">Swimming crab</name>
    <name type="synonym">Neptunus trituberculatus</name>
    <dbReference type="NCBI Taxonomy" id="210409"/>
    <lineage>
        <taxon>Eukaryota</taxon>
        <taxon>Metazoa</taxon>
        <taxon>Ecdysozoa</taxon>
        <taxon>Arthropoda</taxon>
        <taxon>Crustacea</taxon>
        <taxon>Multicrustacea</taxon>
        <taxon>Malacostraca</taxon>
        <taxon>Eumalacostraca</taxon>
        <taxon>Eucarida</taxon>
        <taxon>Decapoda</taxon>
        <taxon>Pleocyemata</taxon>
        <taxon>Brachyura</taxon>
        <taxon>Eubrachyura</taxon>
        <taxon>Portunoidea</taxon>
        <taxon>Portunidae</taxon>
        <taxon>Portuninae</taxon>
        <taxon>Portunus</taxon>
    </lineage>
</organism>
<feature type="compositionally biased region" description="Low complexity" evidence="1">
    <location>
        <begin position="11"/>
        <end position="24"/>
    </location>
</feature>
<proteinExistence type="predicted"/>
<keyword evidence="3" id="KW-1185">Reference proteome</keyword>
<evidence type="ECO:0000313" key="2">
    <source>
        <dbReference type="EMBL" id="MPD01033.1"/>
    </source>
</evidence>
<dbReference type="AlphaFoldDB" id="A0A5B7JY76"/>
<sequence>MILFGNAALTPSPSSSSSSSSPVSQTTLSPHTLHDAALTTPVSDIFLPPALHPLLLCESTATL</sequence>
<evidence type="ECO:0000313" key="3">
    <source>
        <dbReference type="Proteomes" id="UP000324222"/>
    </source>
</evidence>
<accession>A0A5B7JY76</accession>
<protein>
    <submittedName>
        <fullName evidence="2">Uncharacterized protein</fullName>
    </submittedName>
</protein>
<evidence type="ECO:0000256" key="1">
    <source>
        <dbReference type="SAM" id="MobiDB-lite"/>
    </source>
</evidence>